<dbReference type="InterPro" id="IPR039426">
    <property type="entry name" value="TonB-dep_rcpt-like"/>
</dbReference>
<dbReference type="Proteomes" id="UP000886881">
    <property type="component" value="Unassembled WGS sequence"/>
</dbReference>
<keyword evidence="1" id="KW-0998">Cell outer membrane</keyword>
<dbReference type="InterPro" id="IPR037066">
    <property type="entry name" value="Plug_dom_sf"/>
</dbReference>
<reference evidence="4" key="1">
    <citation type="submission" date="2020-10" db="EMBL/GenBank/DDBJ databases">
        <authorList>
            <person name="Gilroy R."/>
        </authorList>
    </citation>
    <scope>NUCLEOTIDE SEQUENCE</scope>
    <source>
        <strain evidence="4">ChiHecec2B26-709</strain>
    </source>
</reference>
<reference evidence="4" key="2">
    <citation type="journal article" date="2021" name="PeerJ">
        <title>Extensive microbial diversity within the chicken gut microbiome revealed by metagenomics and culture.</title>
        <authorList>
            <person name="Gilroy R."/>
            <person name="Ravi A."/>
            <person name="Getino M."/>
            <person name="Pursley I."/>
            <person name="Horton D.L."/>
            <person name="Alikhan N.F."/>
            <person name="Baker D."/>
            <person name="Gharbi K."/>
            <person name="Hall N."/>
            <person name="Watson M."/>
            <person name="Adriaenssens E.M."/>
            <person name="Foster-Nyarko E."/>
            <person name="Jarju S."/>
            <person name="Secka A."/>
            <person name="Antonio M."/>
            <person name="Oren A."/>
            <person name="Chaudhuri R.R."/>
            <person name="La Ragione R."/>
            <person name="Hildebrand F."/>
            <person name="Pallen M.J."/>
        </authorList>
    </citation>
    <scope>NUCLEOTIDE SEQUENCE</scope>
    <source>
        <strain evidence="4">ChiHecec2B26-709</strain>
    </source>
</reference>
<evidence type="ECO:0000313" key="4">
    <source>
        <dbReference type="EMBL" id="HIT47138.1"/>
    </source>
</evidence>
<dbReference type="Pfam" id="PF13715">
    <property type="entry name" value="CarbopepD_reg_2"/>
    <property type="match status" value="1"/>
</dbReference>
<name>A0A9D1KHQ5_9BACT</name>
<comment type="similarity">
    <text evidence="1">Belongs to the TonB-dependent receptor family.</text>
</comment>
<protein>
    <submittedName>
        <fullName evidence="4">TonB-dependent receptor</fullName>
    </submittedName>
</protein>
<dbReference type="SUPFAM" id="SSF49464">
    <property type="entry name" value="Carboxypeptidase regulatory domain-like"/>
    <property type="match status" value="1"/>
</dbReference>
<dbReference type="NCBIfam" id="TIGR04057">
    <property type="entry name" value="SusC_RagA_signa"/>
    <property type="match status" value="1"/>
</dbReference>
<keyword evidence="4" id="KW-0675">Receptor</keyword>
<keyword evidence="1" id="KW-0812">Transmembrane</keyword>
<evidence type="ECO:0000256" key="2">
    <source>
        <dbReference type="SAM" id="SignalP"/>
    </source>
</evidence>
<dbReference type="EMBL" id="DVLC01000090">
    <property type="protein sequence ID" value="HIT47138.1"/>
    <property type="molecule type" value="Genomic_DNA"/>
</dbReference>
<dbReference type="PROSITE" id="PS52016">
    <property type="entry name" value="TONB_DEPENDENT_REC_3"/>
    <property type="match status" value="1"/>
</dbReference>
<dbReference type="SUPFAM" id="SSF56935">
    <property type="entry name" value="Porins"/>
    <property type="match status" value="1"/>
</dbReference>
<feature type="chain" id="PRO_5038723330" evidence="2">
    <location>
        <begin position="24"/>
        <end position="1034"/>
    </location>
</feature>
<dbReference type="InterPro" id="IPR023996">
    <property type="entry name" value="TonB-dep_OMP_SusC/RagA"/>
</dbReference>
<dbReference type="GO" id="GO:0009279">
    <property type="term" value="C:cell outer membrane"/>
    <property type="evidence" value="ECO:0007669"/>
    <property type="project" value="UniProtKB-SubCell"/>
</dbReference>
<accession>A0A9D1KHQ5</accession>
<dbReference type="Pfam" id="PF07715">
    <property type="entry name" value="Plug"/>
    <property type="match status" value="1"/>
</dbReference>
<evidence type="ECO:0000259" key="3">
    <source>
        <dbReference type="Pfam" id="PF07715"/>
    </source>
</evidence>
<keyword evidence="1" id="KW-1134">Transmembrane beta strand</keyword>
<keyword evidence="1" id="KW-0813">Transport</keyword>
<proteinExistence type="inferred from homology"/>
<evidence type="ECO:0000313" key="5">
    <source>
        <dbReference type="Proteomes" id="UP000886881"/>
    </source>
</evidence>
<evidence type="ECO:0000256" key="1">
    <source>
        <dbReference type="PROSITE-ProRule" id="PRU01360"/>
    </source>
</evidence>
<sequence length="1034" mass="115525">MKIHLRIVLALAGILCAALPASAQRTISGNVKDTDGYEVIGAGVFQEGTNNGTVTDLDGNFVLTVPDGAEITVSSIGYKTVTFTVDSRTEYTIVLESDSEALEGVEIVAYGVQQRVSVTGSLSSVKSEDIVRTPVSSVGNVLAGQLSGVTTVQYSGEPGSDAATIFVRGKGTWSDSSPLIQVDGVERSMSDINPEDIESITVLKDASATAVFGVRGANGVILVTTKRGAQGKATVNVNTSFSILTPTALVEQAGSYDYAMFYNQMRLNDGSPEVFSPEVIEKFRTNSDPIRFPSTRWTDYMMKDMTTQQNHSVNISGGTDRVRYFVSAGFMNQGGLFEEFGSPYHFGYQYQRFNYRANLDLDVTNTTKISFNVAGVVSDADKPRTGQGSTGMLRNIYYATPFSSPGLVDGKLVTTTTDYSDGVTLPFTGTNGLEYYSIGGFISTTINKLQMDLALEQELDFITKGLLFKVKGSYNTQYSSVMTGTADRATYQPVIQPDGSLLYRKSGENTPISYDDSMSKARDWYFEASLNYNRTFGDHSVTGLVLYNQSKEYYPSSYSDIPRGYVGLVGRATYDYKKRYLLEFNIGYNGSENFHPDRRFGVFPAGSVGWVVSDEPFFEPIKSVVSFFKLRASWGLVGNDKIGGSRFMYLADPYIVNNSSLATRSGWAYNFGVDNSTNHLGSYENARNNPNVSWEKAFKQNYGVDANFLGERLQASFDYYLEHRTDILLRNLTAPGIIGFDVPYANLGAVDSWGWEASLKWADRTGQNFNYWVNVNVSHNQNKVLEKYEQPYSNDYQYEKGNRIGARYMYQFFEFYNEDTPRRYEETFGQPFPQQLVELKDGDAVFVDLDGNGIIDGNDKTRQLGFTDDPEYVLGLNAGFNWKNFEFNMQWTGAWGVTRMLGESFRMPFRSRTDYTTGGLLQYIVDNSWDPDNPSQDAEYPRATWTNGQVNNYQDCALYEKDASYLRLKTLMIAYNFDFPFFERLGISRAQLAFSGYNLLTFTPYIWGDPETTASTDPTYPLQRTYTLSLKLNF</sequence>
<keyword evidence="1" id="KW-0472">Membrane</keyword>
<dbReference type="NCBIfam" id="TIGR04056">
    <property type="entry name" value="OMP_RagA_SusC"/>
    <property type="match status" value="1"/>
</dbReference>
<dbReference type="InterPro" id="IPR023997">
    <property type="entry name" value="TonB-dep_OMP_SusC/RagA_CS"/>
</dbReference>
<organism evidence="4 5">
    <name type="scientific">Candidatus Cryptobacteroides merdipullorum</name>
    <dbReference type="NCBI Taxonomy" id="2840771"/>
    <lineage>
        <taxon>Bacteria</taxon>
        <taxon>Pseudomonadati</taxon>
        <taxon>Bacteroidota</taxon>
        <taxon>Bacteroidia</taxon>
        <taxon>Bacteroidales</taxon>
        <taxon>Candidatus Cryptobacteroides</taxon>
    </lineage>
</organism>
<comment type="caution">
    <text evidence="4">The sequence shown here is derived from an EMBL/GenBank/DDBJ whole genome shotgun (WGS) entry which is preliminary data.</text>
</comment>
<dbReference type="InterPro" id="IPR012910">
    <property type="entry name" value="Plug_dom"/>
</dbReference>
<feature type="signal peptide" evidence="2">
    <location>
        <begin position="1"/>
        <end position="23"/>
    </location>
</feature>
<gene>
    <name evidence="4" type="ORF">IAC35_04700</name>
</gene>
<dbReference type="Gene3D" id="2.60.40.1120">
    <property type="entry name" value="Carboxypeptidase-like, regulatory domain"/>
    <property type="match status" value="1"/>
</dbReference>
<dbReference type="AlphaFoldDB" id="A0A9D1KHQ5"/>
<feature type="domain" description="TonB-dependent receptor plug" evidence="3">
    <location>
        <begin position="117"/>
        <end position="220"/>
    </location>
</feature>
<keyword evidence="2" id="KW-0732">Signal</keyword>
<comment type="subcellular location">
    <subcellularLocation>
        <location evidence="1">Cell outer membrane</location>
        <topology evidence="1">Multi-pass membrane protein</topology>
    </subcellularLocation>
</comment>
<dbReference type="FunFam" id="2.170.130.10:FF:000003">
    <property type="entry name" value="SusC/RagA family TonB-linked outer membrane protein"/>
    <property type="match status" value="1"/>
</dbReference>
<dbReference type="InterPro" id="IPR008969">
    <property type="entry name" value="CarboxyPept-like_regulatory"/>
</dbReference>
<dbReference type="Gene3D" id="2.170.130.10">
    <property type="entry name" value="TonB-dependent receptor, plug domain"/>
    <property type="match status" value="1"/>
</dbReference>